<organism evidence="1 2">
    <name type="scientific">Paraburkholderia azotifigens</name>
    <dbReference type="NCBI Taxonomy" id="2057004"/>
    <lineage>
        <taxon>Bacteria</taxon>
        <taxon>Pseudomonadati</taxon>
        <taxon>Pseudomonadota</taxon>
        <taxon>Betaproteobacteria</taxon>
        <taxon>Burkholderiales</taxon>
        <taxon>Burkholderiaceae</taxon>
        <taxon>Paraburkholderia</taxon>
    </lineage>
</organism>
<proteinExistence type="predicted"/>
<evidence type="ECO:0000313" key="2">
    <source>
        <dbReference type="Proteomes" id="UP000321776"/>
    </source>
</evidence>
<reference evidence="1 2" key="1">
    <citation type="journal article" date="2018" name="Int. J. Syst. Evol. Microbiol.">
        <title>Paraburkholderia azotifigens sp. nov., a nitrogen-fixing bacterium isolated from paddy soil.</title>
        <authorList>
            <person name="Choi G.M."/>
            <person name="Im W.T."/>
        </authorList>
    </citation>
    <scope>NUCLEOTIDE SEQUENCE [LARGE SCALE GENOMIC DNA]</scope>
    <source>
        <strain evidence="1 2">NF 2-5-3</strain>
    </source>
</reference>
<comment type="caution">
    <text evidence="1">The sequence shown here is derived from an EMBL/GenBank/DDBJ whole genome shotgun (WGS) entry which is preliminary data.</text>
</comment>
<dbReference type="AlphaFoldDB" id="A0A5C6VL48"/>
<sequence length="103" mass="11470">MEDRWADYLIYEARFDATQTRIIRLRLATDNGIAVDESGEYLRQDVVSAIKNGSTFATVFQDQGTGNWTFGHQVFLAAVNGVEYIKIAESASEKDDLGDTPGF</sequence>
<accession>A0A5C6VL48</accession>
<dbReference type="EMBL" id="VOQS01000002">
    <property type="protein sequence ID" value="TXC85524.1"/>
    <property type="molecule type" value="Genomic_DNA"/>
</dbReference>
<name>A0A5C6VL48_9BURK</name>
<evidence type="ECO:0000313" key="1">
    <source>
        <dbReference type="EMBL" id="TXC85524.1"/>
    </source>
</evidence>
<protein>
    <submittedName>
        <fullName evidence="1">DUF3892 domain-containing protein</fullName>
    </submittedName>
</protein>
<dbReference type="RefSeq" id="WP_147234898.1">
    <property type="nucleotide sequence ID" value="NZ_VOQS01000002.1"/>
</dbReference>
<dbReference type="Proteomes" id="UP000321776">
    <property type="component" value="Unassembled WGS sequence"/>
</dbReference>
<gene>
    <name evidence="1" type="ORF">FRZ40_17010</name>
</gene>